<comment type="caution">
    <text evidence="2">The sequence shown here is derived from an EMBL/GenBank/DDBJ whole genome shotgun (WGS) entry which is preliminary data.</text>
</comment>
<accession>A0A7X3G977</accession>
<dbReference type="InterPro" id="IPR046350">
    <property type="entry name" value="Cystatin_sf"/>
</dbReference>
<protein>
    <recommendedName>
        <fullName evidence="4">Peptidase</fullName>
    </recommendedName>
</protein>
<reference evidence="2 3" key="1">
    <citation type="submission" date="2019-12" db="EMBL/GenBank/DDBJ databases">
        <title>Microbes associate with the intestines of laboratory mice.</title>
        <authorList>
            <person name="Navarre W."/>
            <person name="Wong E."/>
        </authorList>
    </citation>
    <scope>NUCLEOTIDE SEQUENCE [LARGE SCALE GENOMIC DNA]</scope>
    <source>
        <strain evidence="2 3">NM51_B2-22</strain>
    </source>
</reference>
<sequence>MKKIVYLEPYFPKGQFILGIFVVLSLICFSSLYLIDLGTKTQDVRLANAQLRAQELAGFTEVDAVEIFNGQNSYTTVFTKDRALILNTQQEQVALVDLTQGASRQEAEALAAEAAGGAPIQASRLGYDQDKVVWEVRSGTDYYLIDFKDKKLIRKE</sequence>
<dbReference type="AlphaFoldDB" id="A0A7X3G977"/>
<evidence type="ECO:0000313" key="3">
    <source>
        <dbReference type="Proteomes" id="UP000461595"/>
    </source>
</evidence>
<keyword evidence="1" id="KW-0472">Membrane</keyword>
<gene>
    <name evidence="2" type="ORF">E5983_07425</name>
</gene>
<proteinExistence type="predicted"/>
<organism evidence="2 3">
    <name type="scientific">Streptococcus danieliae</name>
    <dbReference type="NCBI Taxonomy" id="747656"/>
    <lineage>
        <taxon>Bacteria</taxon>
        <taxon>Bacillati</taxon>
        <taxon>Bacillota</taxon>
        <taxon>Bacilli</taxon>
        <taxon>Lactobacillales</taxon>
        <taxon>Streptococcaceae</taxon>
        <taxon>Streptococcus</taxon>
    </lineage>
</organism>
<keyword evidence="1" id="KW-0812">Transmembrane</keyword>
<keyword evidence="1" id="KW-1133">Transmembrane helix</keyword>
<name>A0A7X3G977_9STRE</name>
<dbReference type="OrthoDB" id="2242521at2"/>
<feature type="transmembrane region" description="Helical" evidence="1">
    <location>
        <begin position="16"/>
        <end position="35"/>
    </location>
</feature>
<dbReference type="EMBL" id="WSRS01000074">
    <property type="protein sequence ID" value="MVX59460.1"/>
    <property type="molecule type" value="Genomic_DNA"/>
</dbReference>
<evidence type="ECO:0000313" key="2">
    <source>
        <dbReference type="EMBL" id="MVX59460.1"/>
    </source>
</evidence>
<dbReference type="RefSeq" id="WP_160333234.1">
    <property type="nucleotide sequence ID" value="NZ_WSRS01000074.1"/>
</dbReference>
<evidence type="ECO:0000256" key="1">
    <source>
        <dbReference type="SAM" id="Phobius"/>
    </source>
</evidence>
<dbReference type="Proteomes" id="UP000461595">
    <property type="component" value="Unassembled WGS sequence"/>
</dbReference>
<evidence type="ECO:0008006" key="4">
    <source>
        <dbReference type="Google" id="ProtNLM"/>
    </source>
</evidence>
<dbReference type="SUPFAM" id="SSF54403">
    <property type="entry name" value="Cystatin/monellin"/>
    <property type="match status" value="1"/>
</dbReference>